<dbReference type="PIRSF" id="PIRSF000089">
    <property type="entry name" value="Electra_flavoP_a"/>
    <property type="match status" value="1"/>
</dbReference>
<dbReference type="Pfam" id="PF00766">
    <property type="entry name" value="ETF_alpha"/>
    <property type="match status" value="1"/>
</dbReference>
<keyword evidence="2" id="KW-0813">Transport</keyword>
<feature type="binding site" evidence="3">
    <location>
        <begin position="267"/>
        <end position="274"/>
    </location>
    <ligand>
        <name>FAD</name>
        <dbReference type="ChEBI" id="CHEBI:57692"/>
    </ligand>
</feature>
<dbReference type="AlphaFoldDB" id="A0A932CPJ1"/>
<sequence length="325" mass="34328">MSGGILVVAEHLRGEIAEITYEMLGIGRKIADALNIPCHSALLGKEIAPLASHLGMADSVLLLEHPQGSPPSPEMAASLLRALAERKQVSLVLIGGTNVSLGIGPKLSARSRLPFVNFCKDLRVENGTVVVTSQLFGGKILADLLLPGNRGIVSICPGSFPPDAGKSERTPPVEAIEIPVEAPKATFKRYLEPEAGDVDITRQEILVAVGRGIQHADNLPLAEELARAMGGAVCASRPVIDQGWLPLTRQVGKSGMVVKPKLYLALGVSGAPEHQEGMKNAPLVIAVNTDPKAPIFDVSHYGVCGDLFEIVPRLIEAIQARKGGK</sequence>
<dbReference type="Gene3D" id="3.40.50.1220">
    <property type="entry name" value="TPP-binding domain"/>
    <property type="match status" value="1"/>
</dbReference>
<proteinExistence type="inferred from homology"/>
<dbReference type="EMBL" id="JACPRF010000265">
    <property type="protein sequence ID" value="MBI2876964.1"/>
    <property type="molecule type" value="Genomic_DNA"/>
</dbReference>
<dbReference type="SUPFAM" id="SSF52467">
    <property type="entry name" value="DHS-like NAD/FAD-binding domain"/>
    <property type="match status" value="1"/>
</dbReference>
<accession>A0A932CPJ1</accession>
<feature type="binding site" evidence="3">
    <location>
        <position position="211"/>
    </location>
    <ligand>
        <name>FAD</name>
        <dbReference type="ChEBI" id="CHEBI:57692"/>
    </ligand>
</feature>
<dbReference type="GO" id="GO:0009055">
    <property type="term" value="F:electron transfer activity"/>
    <property type="evidence" value="ECO:0007669"/>
    <property type="project" value="InterPro"/>
</dbReference>
<feature type="binding site" evidence="3">
    <location>
        <position position="288"/>
    </location>
    <ligand>
        <name>FAD</name>
        <dbReference type="ChEBI" id="CHEBI:57692"/>
    </ligand>
</feature>
<feature type="domain" description="Electron transfer flavoprotein alpha/beta-subunit N-terminal" evidence="4">
    <location>
        <begin position="5"/>
        <end position="194"/>
    </location>
</feature>
<comment type="cofactor">
    <cofactor evidence="3">
        <name>FAD</name>
        <dbReference type="ChEBI" id="CHEBI:57692"/>
    </cofactor>
    <text evidence="3">Binds 1 FAD per dimer.</text>
</comment>
<keyword evidence="2" id="KW-0249">Electron transport</keyword>
<dbReference type="GO" id="GO:0050660">
    <property type="term" value="F:flavin adenine dinucleotide binding"/>
    <property type="evidence" value="ECO:0007669"/>
    <property type="project" value="InterPro"/>
</dbReference>
<dbReference type="Pfam" id="PF01012">
    <property type="entry name" value="ETF"/>
    <property type="match status" value="1"/>
</dbReference>
<dbReference type="InterPro" id="IPR014730">
    <property type="entry name" value="ETF_a/b_N"/>
</dbReference>
<evidence type="ECO:0000313" key="6">
    <source>
        <dbReference type="Proteomes" id="UP000769766"/>
    </source>
</evidence>
<feature type="binding site" evidence="3">
    <location>
        <begin position="250"/>
        <end position="254"/>
    </location>
    <ligand>
        <name>FAD</name>
        <dbReference type="ChEBI" id="CHEBI:57692"/>
    </ligand>
</feature>
<dbReference type="InterPro" id="IPR029035">
    <property type="entry name" value="DHS-like_NAD/FAD-binding_dom"/>
</dbReference>
<gene>
    <name evidence="5" type="ORF">HYY20_08785</name>
</gene>
<evidence type="ECO:0000256" key="1">
    <source>
        <dbReference type="ARBA" id="ARBA00005817"/>
    </source>
</evidence>
<evidence type="ECO:0000313" key="5">
    <source>
        <dbReference type="EMBL" id="MBI2876964.1"/>
    </source>
</evidence>
<dbReference type="Proteomes" id="UP000769766">
    <property type="component" value="Unassembled WGS sequence"/>
</dbReference>
<dbReference type="InterPro" id="IPR014731">
    <property type="entry name" value="ETF_asu_C"/>
</dbReference>
<comment type="similarity">
    <text evidence="1">Belongs to the ETF alpha-subunit/FixB family.</text>
</comment>
<evidence type="ECO:0000256" key="2">
    <source>
        <dbReference type="ARBA" id="ARBA00022982"/>
    </source>
</evidence>
<reference evidence="5" key="1">
    <citation type="submission" date="2020-07" db="EMBL/GenBank/DDBJ databases">
        <title>Huge and variable diversity of episymbiotic CPR bacteria and DPANN archaea in groundwater ecosystems.</title>
        <authorList>
            <person name="He C.Y."/>
            <person name="Keren R."/>
            <person name="Whittaker M."/>
            <person name="Farag I.F."/>
            <person name="Doudna J."/>
            <person name="Cate J.H.D."/>
            <person name="Banfield J.F."/>
        </authorList>
    </citation>
    <scope>NUCLEOTIDE SEQUENCE</scope>
    <source>
        <strain evidence="5">NC_groundwater_672_Ag_B-0.1um_62_36</strain>
    </source>
</reference>
<dbReference type="GO" id="GO:0033539">
    <property type="term" value="P:fatty acid beta-oxidation using acyl-CoA dehydrogenase"/>
    <property type="evidence" value="ECO:0007669"/>
    <property type="project" value="TreeGrafter"/>
</dbReference>
<evidence type="ECO:0000256" key="3">
    <source>
        <dbReference type="PIRSR" id="PIRSR000089-1"/>
    </source>
</evidence>
<comment type="caution">
    <text evidence="5">The sequence shown here is derived from an EMBL/GenBank/DDBJ whole genome shotgun (WGS) entry which is preliminary data.</text>
</comment>
<name>A0A932CPJ1_UNCTE</name>
<evidence type="ECO:0000259" key="4">
    <source>
        <dbReference type="SMART" id="SM00893"/>
    </source>
</evidence>
<feature type="binding site" evidence="3">
    <location>
        <begin position="236"/>
        <end position="237"/>
    </location>
    <ligand>
        <name>FAD</name>
        <dbReference type="ChEBI" id="CHEBI:57692"/>
    </ligand>
</feature>
<dbReference type="SMART" id="SM00893">
    <property type="entry name" value="ETF"/>
    <property type="match status" value="1"/>
</dbReference>
<dbReference type="InterPro" id="IPR001308">
    <property type="entry name" value="ETF_a/FixB"/>
</dbReference>
<keyword evidence="3" id="KW-0285">Flavoprotein</keyword>
<protein>
    <submittedName>
        <fullName evidence="5">Electron transfer flavoprotein subunit alpha/FixB family protein</fullName>
    </submittedName>
</protein>
<dbReference type="Gene3D" id="3.40.50.620">
    <property type="entry name" value="HUPs"/>
    <property type="match status" value="1"/>
</dbReference>
<dbReference type="PANTHER" id="PTHR43153:SF1">
    <property type="entry name" value="ELECTRON TRANSFER FLAVOPROTEIN SUBUNIT ALPHA, MITOCHONDRIAL"/>
    <property type="match status" value="1"/>
</dbReference>
<dbReference type="InterPro" id="IPR014729">
    <property type="entry name" value="Rossmann-like_a/b/a_fold"/>
</dbReference>
<keyword evidence="3" id="KW-0274">FAD</keyword>
<organism evidence="5 6">
    <name type="scientific">Tectimicrobiota bacterium</name>
    <dbReference type="NCBI Taxonomy" id="2528274"/>
    <lineage>
        <taxon>Bacteria</taxon>
        <taxon>Pseudomonadati</taxon>
        <taxon>Nitrospinota/Tectimicrobiota group</taxon>
        <taxon>Candidatus Tectimicrobiota</taxon>
    </lineage>
</organism>
<dbReference type="PANTHER" id="PTHR43153">
    <property type="entry name" value="ELECTRON TRANSFER FLAVOPROTEIN ALPHA"/>
    <property type="match status" value="1"/>
</dbReference>
<dbReference type="SUPFAM" id="SSF52402">
    <property type="entry name" value="Adenine nucleotide alpha hydrolases-like"/>
    <property type="match status" value="1"/>
</dbReference>